<accession>A0A2M7T9B6</accession>
<dbReference type="AlphaFoldDB" id="A0A2M7T9B6"/>
<feature type="chain" id="PRO_5014999514" description="VWA domain-containing protein" evidence="1">
    <location>
        <begin position="28"/>
        <end position="254"/>
    </location>
</feature>
<name>A0A2M7T9B6_9ACTN</name>
<evidence type="ECO:0000256" key="1">
    <source>
        <dbReference type="SAM" id="SignalP"/>
    </source>
</evidence>
<evidence type="ECO:0000313" key="3">
    <source>
        <dbReference type="Proteomes" id="UP000230956"/>
    </source>
</evidence>
<sequence>MKCVKAIKTIVLVVFALILLGSVAGCATTEETPKKTVFALFDISGSTQQERGRYLKDFEKVLEAMNSGDTIVADKIDNSPLAKASYPVNTTFARGSVDPNENQAKAYIKNKHLPEVLKRQRAEVLSQARTLVNGESASTDILGALPLAERVFASYPNEKNVLIVFSDMYHQSGDYNFRSGAFEEAAFSNIIESVKQRDLLPNLKGVRVYIVCPTKDSSKQVMLVRKFWLRYFSRTGAAMAPQNYGSSLINFRER</sequence>
<dbReference type="PROSITE" id="PS51257">
    <property type="entry name" value="PROKAR_LIPOPROTEIN"/>
    <property type="match status" value="1"/>
</dbReference>
<protein>
    <recommendedName>
        <fullName evidence="4">VWA domain-containing protein</fullName>
    </recommendedName>
</protein>
<dbReference type="Gene3D" id="3.40.50.410">
    <property type="entry name" value="von Willebrand factor, type A domain"/>
    <property type="match status" value="1"/>
</dbReference>
<proteinExistence type="predicted"/>
<organism evidence="2 3">
    <name type="scientific">Candidatus Aquicultor secundus</name>
    <dbReference type="NCBI Taxonomy" id="1973895"/>
    <lineage>
        <taxon>Bacteria</taxon>
        <taxon>Bacillati</taxon>
        <taxon>Actinomycetota</taxon>
        <taxon>Candidatus Aquicultoria</taxon>
        <taxon>Candidatus Aquicultorales</taxon>
        <taxon>Candidatus Aquicultoraceae</taxon>
        <taxon>Candidatus Aquicultor</taxon>
    </lineage>
</organism>
<dbReference type="Proteomes" id="UP000230956">
    <property type="component" value="Unassembled WGS sequence"/>
</dbReference>
<evidence type="ECO:0008006" key="4">
    <source>
        <dbReference type="Google" id="ProtNLM"/>
    </source>
</evidence>
<evidence type="ECO:0000313" key="2">
    <source>
        <dbReference type="EMBL" id="PIZ40907.1"/>
    </source>
</evidence>
<keyword evidence="1" id="KW-0732">Signal</keyword>
<dbReference type="SUPFAM" id="SSF53300">
    <property type="entry name" value="vWA-like"/>
    <property type="match status" value="1"/>
</dbReference>
<comment type="caution">
    <text evidence="2">The sequence shown here is derived from an EMBL/GenBank/DDBJ whole genome shotgun (WGS) entry which is preliminary data.</text>
</comment>
<feature type="signal peptide" evidence="1">
    <location>
        <begin position="1"/>
        <end position="27"/>
    </location>
</feature>
<gene>
    <name evidence="2" type="ORF">COY37_03195</name>
</gene>
<dbReference type="EMBL" id="PFNG01000076">
    <property type="protein sequence ID" value="PIZ40907.1"/>
    <property type="molecule type" value="Genomic_DNA"/>
</dbReference>
<reference evidence="3" key="1">
    <citation type="submission" date="2017-09" db="EMBL/GenBank/DDBJ databases">
        <title>Depth-based differentiation of microbial function through sediment-hosted aquifers and enrichment of novel symbionts in the deep terrestrial subsurface.</title>
        <authorList>
            <person name="Probst A.J."/>
            <person name="Ladd B."/>
            <person name="Jarett J.K."/>
            <person name="Geller-Mcgrath D.E."/>
            <person name="Sieber C.M.K."/>
            <person name="Emerson J.B."/>
            <person name="Anantharaman K."/>
            <person name="Thomas B.C."/>
            <person name="Malmstrom R."/>
            <person name="Stieglmeier M."/>
            <person name="Klingl A."/>
            <person name="Woyke T."/>
            <person name="Ryan C.M."/>
            <person name="Banfield J.F."/>
        </authorList>
    </citation>
    <scope>NUCLEOTIDE SEQUENCE [LARGE SCALE GENOMIC DNA]</scope>
</reference>
<dbReference type="InterPro" id="IPR036465">
    <property type="entry name" value="vWFA_dom_sf"/>
</dbReference>
<dbReference type="RefSeq" id="WP_286679306.1">
    <property type="nucleotide sequence ID" value="NZ_MNXI01000142.1"/>
</dbReference>